<dbReference type="HOGENOM" id="CLU_1652269_0_0_1"/>
<sequence>MTTWTNEDSLTRGAHARARAPVHTGRPNSTGGAWMGEEYRGPGLVWADEPERRMGGRRFDLARLMAPFDSWCRANAETDMNVEETAPSIRVFRDERAGEWPPATWMGGRRKGSGAGAGVGITAAAARFVHDHSPRMTSVAAGVGPAYYTAAADDDDGVKD</sequence>
<organism evidence="2 3">
    <name type="scientific">Galerina marginata (strain CBS 339.88)</name>
    <dbReference type="NCBI Taxonomy" id="685588"/>
    <lineage>
        <taxon>Eukaryota</taxon>
        <taxon>Fungi</taxon>
        <taxon>Dikarya</taxon>
        <taxon>Basidiomycota</taxon>
        <taxon>Agaricomycotina</taxon>
        <taxon>Agaricomycetes</taxon>
        <taxon>Agaricomycetidae</taxon>
        <taxon>Agaricales</taxon>
        <taxon>Agaricineae</taxon>
        <taxon>Strophariaceae</taxon>
        <taxon>Galerina</taxon>
    </lineage>
</organism>
<name>A0A067SS44_GALM3</name>
<proteinExistence type="predicted"/>
<evidence type="ECO:0000313" key="2">
    <source>
        <dbReference type="EMBL" id="KDR70479.1"/>
    </source>
</evidence>
<accession>A0A067SS44</accession>
<evidence type="ECO:0000313" key="3">
    <source>
        <dbReference type="Proteomes" id="UP000027222"/>
    </source>
</evidence>
<gene>
    <name evidence="2" type="ORF">GALMADRAFT_1350372</name>
</gene>
<dbReference type="Proteomes" id="UP000027222">
    <property type="component" value="Unassembled WGS sequence"/>
</dbReference>
<reference evidence="3" key="1">
    <citation type="journal article" date="2014" name="Proc. Natl. Acad. Sci. U.S.A.">
        <title>Extensive sampling of basidiomycete genomes demonstrates inadequacy of the white-rot/brown-rot paradigm for wood decay fungi.</title>
        <authorList>
            <person name="Riley R."/>
            <person name="Salamov A.A."/>
            <person name="Brown D.W."/>
            <person name="Nagy L.G."/>
            <person name="Floudas D."/>
            <person name="Held B.W."/>
            <person name="Levasseur A."/>
            <person name="Lombard V."/>
            <person name="Morin E."/>
            <person name="Otillar R."/>
            <person name="Lindquist E.A."/>
            <person name="Sun H."/>
            <person name="LaButti K.M."/>
            <person name="Schmutz J."/>
            <person name="Jabbour D."/>
            <person name="Luo H."/>
            <person name="Baker S.E."/>
            <person name="Pisabarro A.G."/>
            <person name="Walton J.D."/>
            <person name="Blanchette R.A."/>
            <person name="Henrissat B."/>
            <person name="Martin F."/>
            <person name="Cullen D."/>
            <person name="Hibbett D.S."/>
            <person name="Grigoriev I.V."/>
        </authorList>
    </citation>
    <scope>NUCLEOTIDE SEQUENCE [LARGE SCALE GENOMIC DNA]</scope>
    <source>
        <strain evidence="3">CBS 339.88</strain>
    </source>
</reference>
<keyword evidence="3" id="KW-1185">Reference proteome</keyword>
<evidence type="ECO:0000256" key="1">
    <source>
        <dbReference type="SAM" id="MobiDB-lite"/>
    </source>
</evidence>
<dbReference type="AlphaFoldDB" id="A0A067SS44"/>
<dbReference type="EMBL" id="KL142397">
    <property type="protein sequence ID" value="KDR70479.1"/>
    <property type="molecule type" value="Genomic_DNA"/>
</dbReference>
<protein>
    <submittedName>
        <fullName evidence="2">Uncharacterized protein</fullName>
    </submittedName>
</protein>
<feature type="region of interest" description="Disordered" evidence="1">
    <location>
        <begin position="1"/>
        <end position="37"/>
    </location>
</feature>